<dbReference type="Proteomes" id="UP001153203">
    <property type="component" value="Unassembled WGS sequence"/>
</dbReference>
<name>A0A9X4P7N3_9LACT</name>
<reference evidence="1" key="1">
    <citation type="submission" date="2022-06" db="EMBL/GenBank/DDBJ databases">
        <title>Lactococcus from bovine mastitis in China.</title>
        <authorList>
            <person name="Lin Y."/>
            <person name="Han B."/>
        </authorList>
    </citation>
    <scope>NUCLEOTIDE SEQUENCE</scope>
    <source>
        <strain evidence="1">Hebei-B-39</strain>
    </source>
</reference>
<dbReference type="AlphaFoldDB" id="A0A9X4P7N3"/>
<gene>
    <name evidence="1" type="ORF">NF708_03285</name>
</gene>
<dbReference type="RefSeq" id="WP_279362735.1">
    <property type="nucleotide sequence ID" value="NZ_JAMWGA010000001.1"/>
</dbReference>
<dbReference type="EMBL" id="JAMWGI010000001">
    <property type="protein sequence ID" value="MDG6193027.1"/>
    <property type="molecule type" value="Genomic_DNA"/>
</dbReference>
<evidence type="ECO:0000313" key="2">
    <source>
        <dbReference type="Proteomes" id="UP001153203"/>
    </source>
</evidence>
<organism evidence="1 2">
    <name type="scientific">Lactococcus formosensis</name>
    <dbReference type="NCBI Taxonomy" id="1281486"/>
    <lineage>
        <taxon>Bacteria</taxon>
        <taxon>Bacillati</taxon>
        <taxon>Bacillota</taxon>
        <taxon>Bacilli</taxon>
        <taxon>Lactobacillales</taxon>
        <taxon>Streptococcaceae</taxon>
        <taxon>Lactococcus</taxon>
    </lineage>
</organism>
<accession>A0A9X4P7N3</accession>
<protein>
    <submittedName>
        <fullName evidence="1">Uncharacterized protein</fullName>
    </submittedName>
</protein>
<sequence length="205" mass="23033">MIIFVIVIALGVIFFIPMIDLSNNMDSLRREYNTMTHKELDNIYVNSNSNIFSVDTNFREQVGIDIQKKSFFSSTFNGYILVNGFKEPSYRLVNVIDLNKIIDIELREDNDIVTKVSTASVVARGVVGGVIAGGIGTLVGSATAKSKASSSLKEISIRFKLSDMNNPYQEILVAFNKNGISKERQQEVYKLFSQLELQLYNIKNE</sequence>
<comment type="caution">
    <text evidence="1">The sequence shown here is derived from an EMBL/GenBank/DDBJ whole genome shotgun (WGS) entry which is preliminary data.</text>
</comment>
<evidence type="ECO:0000313" key="1">
    <source>
        <dbReference type="EMBL" id="MDG6193027.1"/>
    </source>
</evidence>
<proteinExistence type="predicted"/>